<dbReference type="Proteomes" id="UP000008225">
    <property type="component" value="Chromosome 7"/>
</dbReference>
<dbReference type="GeneTree" id="ENSGT01150000286943"/>
<dbReference type="AlphaFoldDB" id="A0A8I4A0B1"/>
<dbReference type="Ensembl" id="ENSCJAT00000143532.1">
    <property type="protein sequence ID" value="ENSCJAP00000080780.1"/>
    <property type="gene ID" value="ENSCJAG00000071656.1"/>
</dbReference>
<keyword evidence="2" id="KW-1185">Reference proteome</keyword>
<reference evidence="1" key="3">
    <citation type="submission" date="2025-09" db="UniProtKB">
        <authorList>
            <consortium name="Ensembl"/>
        </authorList>
    </citation>
    <scope>IDENTIFICATION</scope>
</reference>
<evidence type="ECO:0000313" key="2">
    <source>
        <dbReference type="Proteomes" id="UP000008225"/>
    </source>
</evidence>
<dbReference type="PANTHER" id="PTHR12138">
    <property type="entry name" value="PRIMATE-EXPANDED PROTEIN FAMILY"/>
    <property type="match status" value="1"/>
</dbReference>
<reference evidence="1 2" key="1">
    <citation type="submission" date="2009-03" db="EMBL/GenBank/DDBJ databases">
        <authorList>
            <person name="Warren W."/>
            <person name="Ye L."/>
            <person name="Minx P."/>
            <person name="Worley K."/>
            <person name="Gibbs R."/>
            <person name="Wilson R.K."/>
        </authorList>
    </citation>
    <scope>NUCLEOTIDE SEQUENCE [LARGE SCALE GENOMIC DNA]</scope>
</reference>
<protein>
    <submittedName>
        <fullName evidence="1">Uncharacterized protein</fullName>
    </submittedName>
</protein>
<organism evidence="1 2">
    <name type="scientific">Callithrix jacchus</name>
    <name type="common">White-tufted-ear marmoset</name>
    <name type="synonym">Simia Jacchus</name>
    <dbReference type="NCBI Taxonomy" id="9483"/>
    <lineage>
        <taxon>Eukaryota</taxon>
        <taxon>Metazoa</taxon>
        <taxon>Chordata</taxon>
        <taxon>Craniata</taxon>
        <taxon>Vertebrata</taxon>
        <taxon>Euteleostomi</taxon>
        <taxon>Mammalia</taxon>
        <taxon>Eutheria</taxon>
        <taxon>Euarchontoglires</taxon>
        <taxon>Primates</taxon>
        <taxon>Haplorrhini</taxon>
        <taxon>Platyrrhini</taxon>
        <taxon>Cebidae</taxon>
        <taxon>Callitrichinae</taxon>
        <taxon>Callithrix</taxon>
        <taxon>Callithrix</taxon>
    </lineage>
</organism>
<sequence length="417" mass="46738">MIPGEVEEQTFGPTWGRVEVGCTEVGSPRRERTAPSPGPSAYGYATRLERQGAPPQQSHFLFSRDLEPPLEKLVWGIDSGVRPPWPVHVHRSSRWRCHVSVPEAWAGLYWWPTSLESCPWVVGTDVCLPRVQGQGNDKEETLNESHIVCSFFSFGFLRQSLALLPRLECSGVILAHCSLCLPGSSDSCASAGIIGMHYHTKLIFVFLVEMGFHHVGQAGFELLASSDRPKCWDYRCEPPCLASQLIFGEGYSMPGDLPVFTPHGDPTRPCYREACFGILSKHQSQLHSYGFYVKLQPEEEEEGEEQLEDFLGEESVKGCSLAEHADLFCGTPDGGHKEEALKPVKRPSHSQVFPKMRWTDFESSELPDLGSMQAEAEQAIIRDPAEWLLVLGVELQWTAPLRYFQDSCSKLPRDFRD</sequence>
<proteinExistence type="predicted"/>
<dbReference type="PANTHER" id="PTHR12138:SF152">
    <property type="entry name" value="C2H2-TYPE DOMAIN-CONTAINING PROTEIN"/>
    <property type="match status" value="1"/>
</dbReference>
<name>A0A8I4A0B1_CALJA</name>
<evidence type="ECO:0000313" key="1">
    <source>
        <dbReference type="Ensembl" id="ENSCJAP00000080780.1"/>
    </source>
</evidence>
<accession>A0A8I4A0B1</accession>
<dbReference type="PRINTS" id="PR02045">
    <property type="entry name" value="F138DOMAIN"/>
</dbReference>
<reference evidence="1" key="2">
    <citation type="submission" date="2025-08" db="UniProtKB">
        <authorList>
            <consortium name="Ensembl"/>
        </authorList>
    </citation>
    <scope>IDENTIFICATION</scope>
</reference>